<dbReference type="GO" id="GO:0006508">
    <property type="term" value="P:proteolysis"/>
    <property type="evidence" value="ECO:0007669"/>
    <property type="project" value="UniProtKB-KW"/>
</dbReference>
<comment type="similarity">
    <text evidence="2">Belongs to the metallo-dependent hydrolases superfamily. Peptidase M19 family.</text>
</comment>
<keyword evidence="4" id="KW-1185">Reference proteome</keyword>
<dbReference type="InterPro" id="IPR032466">
    <property type="entry name" value="Metal_Hydrolase"/>
</dbReference>
<keyword evidence="2" id="KW-0479">Metal-binding</keyword>
<dbReference type="STRING" id="215243.A0A0D2DMB2"/>
<dbReference type="PROSITE" id="PS51365">
    <property type="entry name" value="RENAL_DIPEPTIDASE_2"/>
    <property type="match status" value="1"/>
</dbReference>
<evidence type="ECO:0000256" key="2">
    <source>
        <dbReference type="RuleBase" id="RU341113"/>
    </source>
</evidence>
<accession>A0A0D2DMB2</accession>
<reference evidence="3 4" key="1">
    <citation type="submission" date="2015-01" db="EMBL/GenBank/DDBJ databases">
        <title>The Genome Sequence of Exophiala oligosperma CBS72588.</title>
        <authorList>
            <consortium name="The Broad Institute Genomics Platform"/>
            <person name="Cuomo C."/>
            <person name="de Hoog S."/>
            <person name="Gorbushina A."/>
            <person name="Stielow B."/>
            <person name="Teixiera M."/>
            <person name="Abouelleil A."/>
            <person name="Chapman S.B."/>
            <person name="Priest M."/>
            <person name="Young S.K."/>
            <person name="Wortman J."/>
            <person name="Nusbaum C."/>
            <person name="Birren B."/>
        </authorList>
    </citation>
    <scope>NUCLEOTIDE SEQUENCE [LARGE SCALE GENOMIC DNA]</scope>
    <source>
        <strain evidence="3 4">CBS 72588</strain>
    </source>
</reference>
<dbReference type="GeneID" id="27357202"/>
<evidence type="ECO:0000256" key="1">
    <source>
        <dbReference type="ARBA" id="ARBA00022997"/>
    </source>
</evidence>
<keyword evidence="2" id="KW-0482">Metalloprotease</keyword>
<dbReference type="VEuPathDB" id="FungiDB:PV06_05128"/>
<dbReference type="EC" id="3.4.13.19" evidence="2"/>
<organism evidence="3 4">
    <name type="scientific">Exophiala oligosperma</name>
    <dbReference type="NCBI Taxonomy" id="215243"/>
    <lineage>
        <taxon>Eukaryota</taxon>
        <taxon>Fungi</taxon>
        <taxon>Dikarya</taxon>
        <taxon>Ascomycota</taxon>
        <taxon>Pezizomycotina</taxon>
        <taxon>Eurotiomycetes</taxon>
        <taxon>Chaetothyriomycetidae</taxon>
        <taxon>Chaetothyriales</taxon>
        <taxon>Herpotrichiellaceae</taxon>
        <taxon>Exophiala</taxon>
    </lineage>
</organism>
<dbReference type="GO" id="GO:0046872">
    <property type="term" value="F:metal ion binding"/>
    <property type="evidence" value="ECO:0007669"/>
    <property type="project" value="UniProtKB-UniRule"/>
</dbReference>
<comment type="cofactor">
    <cofactor evidence="2">
        <name>Zn(2+)</name>
        <dbReference type="ChEBI" id="CHEBI:29105"/>
    </cofactor>
</comment>
<keyword evidence="2" id="KW-0645">Protease</keyword>
<gene>
    <name evidence="3" type="ORF">PV06_05128</name>
</gene>
<sequence length="500" mass="55457">MARYIRHGWLPADEDPDPYVPRLIRQDPRLHARPVMTLHNTVTNCSLWKFKDNSVQIVGNKSEDQAIAEKYFKMRLTALLQTLLLISSVRGIATDFVDKAIQLMEETPLLDTHIDLPQIIRSLHRKPLDAIPLLNGSFPGHVDIPRMREGRLGGAFWTVWAPCYDVVGEDPGADFNTPTSHVRDALEMLDIIQNMIARHPDDFQYARTSAEVWDAFNAGKIASLIGMEGTHVLGNSLGALRIFAQLGVRYLTLTHTCHSAFASSCGPGTPMDVVHEGDGLSDLGKELIKELNRVGIMVDLAHTTVATMRQAIELSEAPVVWTHAGARALWDHPRNVPDEILKMIGDGPGQKDGVIQSIFFPAFLGPHPGVNVSHVANHIEHIAGIVGKSRVGIASDYDGMYLVPEGLEDASKYPNIVAELLSRGWTDDEVRGALGGNLMRIMDKVDEVSEKLKDRLPSSAIWEKRTDLPSLKWGGGGQHVYWPTDVKAKVEKMYLRHDEL</sequence>
<name>A0A0D2DMB2_9EURO</name>
<evidence type="ECO:0000313" key="4">
    <source>
        <dbReference type="Proteomes" id="UP000053342"/>
    </source>
</evidence>
<dbReference type="CDD" id="cd01301">
    <property type="entry name" value="rDP_like"/>
    <property type="match status" value="1"/>
</dbReference>
<dbReference type="InterPro" id="IPR008257">
    <property type="entry name" value="Pept_M19"/>
</dbReference>
<proteinExistence type="inferred from homology"/>
<dbReference type="Gene3D" id="3.20.20.140">
    <property type="entry name" value="Metal-dependent hydrolases"/>
    <property type="match status" value="1"/>
</dbReference>
<dbReference type="GO" id="GO:0070573">
    <property type="term" value="F:metallodipeptidase activity"/>
    <property type="evidence" value="ECO:0007669"/>
    <property type="project" value="InterPro"/>
</dbReference>
<dbReference type="HOGENOM" id="CLU_031404_4_0_1"/>
<comment type="catalytic activity">
    <reaction evidence="2">
        <text>an L-aminoacyl-L-amino acid + H2O = 2 an L-alpha-amino acid</text>
        <dbReference type="Rhea" id="RHEA:48940"/>
        <dbReference type="ChEBI" id="CHEBI:15377"/>
        <dbReference type="ChEBI" id="CHEBI:59869"/>
        <dbReference type="ChEBI" id="CHEBI:77460"/>
        <dbReference type="EC" id="3.4.13.19"/>
    </reaction>
</comment>
<evidence type="ECO:0000313" key="3">
    <source>
        <dbReference type="EMBL" id="KIW44088.1"/>
    </source>
</evidence>
<dbReference type="RefSeq" id="XP_016264304.1">
    <property type="nucleotide sequence ID" value="XM_016406098.1"/>
</dbReference>
<protein>
    <recommendedName>
        <fullName evidence="2">Dipeptidase</fullName>
        <ecNumber evidence="2">3.4.13.19</ecNumber>
    </recommendedName>
</protein>
<dbReference type="EMBL" id="KN847335">
    <property type="protein sequence ID" value="KIW44088.1"/>
    <property type="molecule type" value="Genomic_DNA"/>
</dbReference>
<keyword evidence="2" id="KW-0862">Zinc</keyword>
<dbReference type="SUPFAM" id="SSF51556">
    <property type="entry name" value="Metallo-dependent hydrolases"/>
    <property type="match status" value="1"/>
</dbReference>
<dbReference type="PANTHER" id="PTHR10443">
    <property type="entry name" value="MICROSOMAL DIPEPTIDASE"/>
    <property type="match status" value="1"/>
</dbReference>
<keyword evidence="1 2" id="KW-0224">Dipeptidase</keyword>
<dbReference type="Proteomes" id="UP000053342">
    <property type="component" value="Unassembled WGS sequence"/>
</dbReference>
<dbReference type="AlphaFoldDB" id="A0A0D2DMB2"/>
<dbReference type="Pfam" id="PF01244">
    <property type="entry name" value="Peptidase_M19"/>
    <property type="match status" value="1"/>
</dbReference>
<dbReference type="PANTHER" id="PTHR10443:SF12">
    <property type="entry name" value="DIPEPTIDASE"/>
    <property type="match status" value="1"/>
</dbReference>
<dbReference type="OrthoDB" id="445695at2759"/>
<keyword evidence="2" id="KW-0378">Hydrolase</keyword>